<comment type="caution">
    <text evidence="2">The sequence shown here is derived from an EMBL/GenBank/DDBJ whole genome shotgun (WGS) entry which is preliminary data.</text>
</comment>
<accession>A0ABR9J4G6</accession>
<feature type="transmembrane region" description="Helical" evidence="1">
    <location>
        <begin position="43"/>
        <end position="61"/>
    </location>
</feature>
<feature type="transmembrane region" description="Helical" evidence="1">
    <location>
        <begin position="20"/>
        <end position="37"/>
    </location>
</feature>
<keyword evidence="1" id="KW-0472">Membrane</keyword>
<keyword evidence="1" id="KW-0812">Transmembrane</keyword>
<keyword evidence="3" id="KW-1185">Reference proteome</keyword>
<evidence type="ECO:0000313" key="2">
    <source>
        <dbReference type="EMBL" id="MBE1513732.1"/>
    </source>
</evidence>
<gene>
    <name evidence="2" type="ORF">H4W26_000487</name>
</gene>
<keyword evidence="1" id="KW-1133">Transmembrane helix</keyword>
<dbReference type="RefSeq" id="WP_192590579.1">
    <property type="nucleotide sequence ID" value="NZ_JADBEE010000001.1"/>
</dbReference>
<proteinExistence type="predicted"/>
<evidence type="ECO:0000256" key="1">
    <source>
        <dbReference type="SAM" id="Phobius"/>
    </source>
</evidence>
<name>A0ABR9J4G6_9MICC</name>
<evidence type="ECO:0008006" key="4">
    <source>
        <dbReference type="Google" id="ProtNLM"/>
    </source>
</evidence>
<sequence length="155" mass="16605">MSNSSSQLVSDVGLNRRVSVPLFVILGLSALPAFLFAPPGLGITVLVLNLLIGLAVAFLRVKITADNDGLHASCMKVFRTSFRWAEITAVEEGRETGVLEGAGYRVLPSGRVGLLVGGATIEVQDARKAYVLSVADPENVVTEVRRRLDASRTER</sequence>
<dbReference type="Proteomes" id="UP000636579">
    <property type="component" value="Unassembled WGS sequence"/>
</dbReference>
<protein>
    <recommendedName>
        <fullName evidence="4">PH domain-containing protein</fullName>
    </recommendedName>
</protein>
<organism evidence="2 3">
    <name type="scientific">Nesterenkonia halotolerans</name>
    <dbReference type="NCBI Taxonomy" id="225325"/>
    <lineage>
        <taxon>Bacteria</taxon>
        <taxon>Bacillati</taxon>
        <taxon>Actinomycetota</taxon>
        <taxon>Actinomycetes</taxon>
        <taxon>Micrococcales</taxon>
        <taxon>Micrococcaceae</taxon>
        <taxon>Nesterenkonia</taxon>
    </lineage>
</organism>
<reference evidence="2 3" key="1">
    <citation type="submission" date="2020-10" db="EMBL/GenBank/DDBJ databases">
        <title>Sequencing the genomes of 1000 actinobacteria strains.</title>
        <authorList>
            <person name="Klenk H.-P."/>
        </authorList>
    </citation>
    <scope>NUCLEOTIDE SEQUENCE [LARGE SCALE GENOMIC DNA]</scope>
    <source>
        <strain evidence="2 3">DSM 15474</strain>
    </source>
</reference>
<evidence type="ECO:0000313" key="3">
    <source>
        <dbReference type="Proteomes" id="UP000636579"/>
    </source>
</evidence>
<dbReference type="EMBL" id="JADBEE010000001">
    <property type="protein sequence ID" value="MBE1513732.1"/>
    <property type="molecule type" value="Genomic_DNA"/>
</dbReference>